<dbReference type="AlphaFoldDB" id="A0ABD1SCZ4"/>
<comment type="caution">
    <text evidence="1">The sequence shown here is derived from an EMBL/GenBank/DDBJ whole genome shotgun (WGS) entry which is preliminary data.</text>
</comment>
<dbReference type="EMBL" id="JBFOLK010000007">
    <property type="protein sequence ID" value="KAL2498618.1"/>
    <property type="molecule type" value="Genomic_DNA"/>
</dbReference>
<dbReference type="Proteomes" id="UP001604336">
    <property type="component" value="Unassembled WGS sequence"/>
</dbReference>
<proteinExistence type="predicted"/>
<name>A0ABD1SCZ4_9LAMI</name>
<sequence length="102" mass="10956">MGESIGDDPVVARLVEEVTAALGTKPRSAAVWVLFFVVGAEFDSVRLGMGATRVIEGGPSMVKSGFSGFEVGSTIRNLWQWDIEAKAEIGLYTFNCFTYTSG</sequence>
<accession>A0ABD1SCZ4</accession>
<organism evidence="1 2">
    <name type="scientific">Abeliophyllum distichum</name>
    <dbReference type="NCBI Taxonomy" id="126358"/>
    <lineage>
        <taxon>Eukaryota</taxon>
        <taxon>Viridiplantae</taxon>
        <taxon>Streptophyta</taxon>
        <taxon>Embryophyta</taxon>
        <taxon>Tracheophyta</taxon>
        <taxon>Spermatophyta</taxon>
        <taxon>Magnoliopsida</taxon>
        <taxon>eudicotyledons</taxon>
        <taxon>Gunneridae</taxon>
        <taxon>Pentapetalae</taxon>
        <taxon>asterids</taxon>
        <taxon>lamiids</taxon>
        <taxon>Lamiales</taxon>
        <taxon>Oleaceae</taxon>
        <taxon>Forsythieae</taxon>
        <taxon>Abeliophyllum</taxon>
    </lineage>
</organism>
<protein>
    <submittedName>
        <fullName evidence="1">Uncharacterized protein</fullName>
    </submittedName>
</protein>
<evidence type="ECO:0000313" key="2">
    <source>
        <dbReference type="Proteomes" id="UP001604336"/>
    </source>
</evidence>
<gene>
    <name evidence="1" type="ORF">Adt_24168</name>
</gene>
<evidence type="ECO:0000313" key="1">
    <source>
        <dbReference type="EMBL" id="KAL2498618.1"/>
    </source>
</evidence>
<keyword evidence="2" id="KW-1185">Reference proteome</keyword>
<reference evidence="2" key="1">
    <citation type="submission" date="2024-07" db="EMBL/GenBank/DDBJ databases">
        <title>Two chromosome-level genome assemblies of Korean endemic species Abeliophyllum distichum and Forsythia ovata (Oleaceae).</title>
        <authorList>
            <person name="Jang H."/>
        </authorList>
    </citation>
    <scope>NUCLEOTIDE SEQUENCE [LARGE SCALE GENOMIC DNA]</scope>
</reference>